<gene>
    <name evidence="2" type="ORF">J2Z69_003218</name>
</gene>
<keyword evidence="3" id="KW-1185">Reference proteome</keyword>
<dbReference type="EMBL" id="JAGGLD010000006">
    <property type="protein sequence ID" value="MBP2002161.1"/>
    <property type="molecule type" value="Genomic_DNA"/>
</dbReference>
<dbReference type="InterPro" id="IPR051532">
    <property type="entry name" value="Ester_Hydrolysis_Enzymes"/>
</dbReference>
<dbReference type="Proteomes" id="UP001519288">
    <property type="component" value="Unassembled WGS sequence"/>
</dbReference>
<protein>
    <submittedName>
        <fullName evidence="2">Lysophospholipase L1-like esterase</fullName>
    </submittedName>
</protein>
<reference evidence="2 3" key="1">
    <citation type="submission" date="2021-03" db="EMBL/GenBank/DDBJ databases">
        <title>Genomic Encyclopedia of Type Strains, Phase IV (KMG-IV): sequencing the most valuable type-strain genomes for metagenomic binning, comparative biology and taxonomic classification.</title>
        <authorList>
            <person name="Goeker M."/>
        </authorList>
    </citation>
    <scope>NUCLEOTIDE SEQUENCE [LARGE SCALE GENOMIC DNA]</scope>
    <source>
        <strain evidence="2 3">DSM 26806</strain>
    </source>
</reference>
<dbReference type="InterPro" id="IPR013830">
    <property type="entry name" value="SGNH_hydro"/>
</dbReference>
<evidence type="ECO:0000313" key="3">
    <source>
        <dbReference type="Proteomes" id="UP001519288"/>
    </source>
</evidence>
<sequence>MHTILCFGDSNTWGYDAATNQRFDTSTRWTRLLGTALGKSVQVLEEGLSGRTSVHEDPLFEGLSGLSYIHPCLMSHAPLNLVIIMLGTNDTKERFGLTAYNIAQGIVRLAVKAKATNSGHAGQSPEVLVIAPPPIRDSYVHTPIGQAMGKGCSEKSEELSQHLAALLQGTGIHFADAKGHVIMNEIDYMHLDEDGHRRMAQCIHQHIHKHNLLT</sequence>
<proteinExistence type="predicted"/>
<dbReference type="InterPro" id="IPR036514">
    <property type="entry name" value="SGNH_hydro_sf"/>
</dbReference>
<feature type="domain" description="SGNH hydrolase-type esterase" evidence="1">
    <location>
        <begin position="6"/>
        <end position="198"/>
    </location>
</feature>
<dbReference type="Gene3D" id="3.40.50.1110">
    <property type="entry name" value="SGNH hydrolase"/>
    <property type="match status" value="1"/>
</dbReference>
<organism evidence="2 3">
    <name type="scientific">Paenibacillus shirakamiensis</name>
    <dbReference type="NCBI Taxonomy" id="1265935"/>
    <lineage>
        <taxon>Bacteria</taxon>
        <taxon>Bacillati</taxon>
        <taxon>Bacillota</taxon>
        <taxon>Bacilli</taxon>
        <taxon>Bacillales</taxon>
        <taxon>Paenibacillaceae</taxon>
        <taxon>Paenibacillus</taxon>
    </lineage>
</organism>
<dbReference type="CDD" id="cd01839">
    <property type="entry name" value="SGNH_arylesterase_like"/>
    <property type="match status" value="1"/>
</dbReference>
<dbReference type="Pfam" id="PF13472">
    <property type="entry name" value="Lipase_GDSL_2"/>
    <property type="match status" value="1"/>
</dbReference>
<dbReference type="PANTHER" id="PTHR30383">
    <property type="entry name" value="THIOESTERASE 1/PROTEASE 1/LYSOPHOSPHOLIPASE L1"/>
    <property type="match status" value="1"/>
</dbReference>
<name>A0ABS4JKB7_9BACL</name>
<evidence type="ECO:0000259" key="1">
    <source>
        <dbReference type="Pfam" id="PF13472"/>
    </source>
</evidence>
<comment type="caution">
    <text evidence="2">The sequence shown here is derived from an EMBL/GenBank/DDBJ whole genome shotgun (WGS) entry which is preliminary data.</text>
</comment>
<evidence type="ECO:0000313" key="2">
    <source>
        <dbReference type="EMBL" id="MBP2002161.1"/>
    </source>
</evidence>
<accession>A0ABS4JKB7</accession>
<dbReference type="PANTHER" id="PTHR30383:SF29">
    <property type="entry name" value="SGNH HYDROLASE-TYPE ESTERASE DOMAIN-CONTAINING PROTEIN"/>
    <property type="match status" value="1"/>
</dbReference>
<dbReference type="SUPFAM" id="SSF52266">
    <property type="entry name" value="SGNH hydrolase"/>
    <property type="match status" value="1"/>
</dbReference>
<dbReference type="RefSeq" id="WP_209864713.1">
    <property type="nucleotide sequence ID" value="NZ_JAGGLD010000006.1"/>
</dbReference>